<sequence length="157" mass="17814">MFIVFGTKGREVNENTGQFNCPNCCAQQNIAGDQKQHQYTQIKVAKYFTLFFIPIFSFQTLGRYIKCQHCNSDFNESVLTYIPPTFEQQVASYVEQELKSGTPITMVINKLKSQGLDNNQATSAVNNIVGDDIVTCHHCHMDFLKGVEKCSLCEERI</sequence>
<accession>A0A242NSI5</accession>
<dbReference type="AlphaFoldDB" id="A0A242NSI5"/>
<proteinExistence type="predicted"/>
<dbReference type="RefSeq" id="WP_034900926.1">
    <property type="nucleotide sequence ID" value="NZ_NASK01000103.1"/>
</dbReference>
<protein>
    <recommendedName>
        <fullName evidence="3">Zinc-ribbon 15 domain-containing protein</fullName>
    </recommendedName>
</protein>
<evidence type="ECO:0000313" key="2">
    <source>
        <dbReference type="Proteomes" id="UP000194968"/>
    </source>
</evidence>
<evidence type="ECO:0008006" key="3">
    <source>
        <dbReference type="Google" id="ProtNLM"/>
    </source>
</evidence>
<evidence type="ECO:0000313" key="1">
    <source>
        <dbReference type="EMBL" id="OTQ48384.1"/>
    </source>
</evidence>
<reference evidence="1 2" key="1">
    <citation type="submission" date="2017-03" db="EMBL/GenBank/DDBJ databases">
        <title>Comparative genomics of honeybee gut symbionts reveal geographically distinct and subgroup specific antibiotic resistance.</title>
        <authorList>
            <person name="Ludvigsen J."/>
            <person name="Porcellato D."/>
            <person name="Labee-Lund T.M."/>
            <person name="Amdam G.V."/>
            <person name="Rudi K."/>
        </authorList>
    </citation>
    <scope>NUCLEOTIDE SEQUENCE [LARGE SCALE GENOMIC DNA]</scope>
    <source>
        <strain evidence="1 2">A-4-12</strain>
    </source>
</reference>
<name>A0A242NSI5_9GAMM</name>
<dbReference type="EMBL" id="NASK01000103">
    <property type="protein sequence ID" value="OTQ48384.1"/>
    <property type="molecule type" value="Genomic_DNA"/>
</dbReference>
<dbReference type="Proteomes" id="UP000194968">
    <property type="component" value="Unassembled WGS sequence"/>
</dbReference>
<comment type="caution">
    <text evidence="1">The sequence shown here is derived from an EMBL/GenBank/DDBJ whole genome shotgun (WGS) entry which is preliminary data.</text>
</comment>
<organism evidence="1 2">
    <name type="scientific">Gilliamella apis</name>
    <dbReference type="NCBI Taxonomy" id="1970738"/>
    <lineage>
        <taxon>Bacteria</taxon>
        <taxon>Pseudomonadati</taxon>
        <taxon>Pseudomonadota</taxon>
        <taxon>Gammaproteobacteria</taxon>
        <taxon>Orbales</taxon>
        <taxon>Orbaceae</taxon>
        <taxon>Gilliamella</taxon>
    </lineage>
</organism>
<gene>
    <name evidence="1" type="ORF">B6D06_10910</name>
</gene>
<dbReference type="OrthoDB" id="1261251at2"/>